<proteinExistence type="predicted"/>
<dbReference type="InterPro" id="IPR007411">
    <property type="entry name" value="EpmC"/>
</dbReference>
<dbReference type="Proteomes" id="UP000280507">
    <property type="component" value="Unassembled WGS sequence"/>
</dbReference>
<evidence type="ECO:0000313" key="1">
    <source>
        <dbReference type="EMBL" id="RNF47313.1"/>
    </source>
</evidence>
<reference evidence="1 2" key="1">
    <citation type="journal article" date="2012" name="Int. J. Syst. Evol. Microbiol.">
        <title>Marinomonas hwangdonensis sp. nov., isolated from seawater.</title>
        <authorList>
            <person name="Jung Y.T."/>
            <person name="Oh T.K."/>
            <person name="Yoon J.H."/>
        </authorList>
    </citation>
    <scope>NUCLEOTIDE SEQUENCE [LARGE SCALE GENOMIC DNA]</scope>
    <source>
        <strain evidence="1 2">HDW-15</strain>
    </source>
</reference>
<evidence type="ECO:0008006" key="3">
    <source>
        <dbReference type="Google" id="ProtNLM"/>
    </source>
</evidence>
<evidence type="ECO:0000313" key="2">
    <source>
        <dbReference type="Proteomes" id="UP000280507"/>
    </source>
</evidence>
<dbReference type="AlphaFoldDB" id="A0A3M8PTS1"/>
<dbReference type="RefSeq" id="WP_123096856.1">
    <property type="nucleotide sequence ID" value="NZ_RIZG01000016.1"/>
</dbReference>
<dbReference type="Pfam" id="PF04315">
    <property type="entry name" value="EpmC"/>
    <property type="match status" value="1"/>
</dbReference>
<dbReference type="OrthoDB" id="5298591at2"/>
<comment type="caution">
    <text evidence="1">The sequence shown here is derived from an EMBL/GenBank/DDBJ whole genome shotgun (WGS) entry which is preliminary data.</text>
</comment>
<protein>
    <recommendedName>
        <fullName evidence="3">Elongation factor P hydroxylase</fullName>
    </recommendedName>
</protein>
<sequence length="180" mass="20779">MITAAQLVTAFEDCFLAHFNTRLVGGAEEPLYLPAHLMTPACVYFRFDYVSSALHEVSHWCIAGAQRRQLEDYGYWYEADTRDLMTQQQFEQVEVKPQAVECILHWAAGLPFRVSVDNLSMPDYDAKHFAAAVMAQVGEYVRLGGLPERAERFAMHLLAQRHPHIAFKEFLKQQYENYCR</sequence>
<name>A0A3M8PTS1_9GAMM</name>
<gene>
    <name evidence="1" type="ORF">EBI00_15585</name>
</gene>
<dbReference type="EMBL" id="RIZG01000016">
    <property type="protein sequence ID" value="RNF47313.1"/>
    <property type="molecule type" value="Genomic_DNA"/>
</dbReference>
<accession>A0A3M8PTS1</accession>
<keyword evidence="2" id="KW-1185">Reference proteome</keyword>
<organism evidence="1 2">
    <name type="scientific">Marinomonas hwangdonensis</name>
    <dbReference type="NCBI Taxonomy" id="1053647"/>
    <lineage>
        <taxon>Bacteria</taxon>
        <taxon>Pseudomonadati</taxon>
        <taxon>Pseudomonadota</taxon>
        <taxon>Gammaproteobacteria</taxon>
        <taxon>Oceanospirillales</taxon>
        <taxon>Oceanospirillaceae</taxon>
        <taxon>Marinomonas</taxon>
    </lineage>
</organism>